<evidence type="ECO:0000259" key="9">
    <source>
        <dbReference type="Pfam" id="PF13664"/>
    </source>
</evidence>
<feature type="signal peptide" evidence="8">
    <location>
        <begin position="1"/>
        <end position="17"/>
    </location>
</feature>
<keyword evidence="2 7" id="KW-0812">Transmembrane</keyword>
<dbReference type="Gene3D" id="1.20.120.20">
    <property type="entry name" value="Apolipoprotein"/>
    <property type="match status" value="1"/>
</dbReference>
<accession>A0AAE1JNL1</accession>
<evidence type="ECO:0000256" key="8">
    <source>
        <dbReference type="SAM" id="SignalP"/>
    </source>
</evidence>
<dbReference type="GO" id="GO:0016020">
    <property type="term" value="C:membrane"/>
    <property type="evidence" value="ECO:0007669"/>
    <property type="project" value="UniProtKB-SubCell"/>
</dbReference>
<dbReference type="EMBL" id="JAWXYG010000013">
    <property type="protein sequence ID" value="KAK4256414.1"/>
    <property type="molecule type" value="Genomic_DNA"/>
</dbReference>
<feature type="transmembrane region" description="Helical" evidence="7">
    <location>
        <begin position="442"/>
        <end position="459"/>
    </location>
</feature>
<comment type="subcellular location">
    <subcellularLocation>
        <location evidence="1">Membrane</location>
    </subcellularLocation>
</comment>
<keyword evidence="5" id="KW-0175">Coiled coil</keyword>
<proteinExistence type="predicted"/>
<dbReference type="Pfam" id="PF13664">
    <property type="entry name" value="DUF4149"/>
    <property type="match status" value="1"/>
</dbReference>
<gene>
    <name evidence="10" type="ORF">QN277_009282</name>
</gene>
<feature type="compositionally biased region" description="Low complexity" evidence="6">
    <location>
        <begin position="389"/>
        <end position="414"/>
    </location>
</feature>
<feature type="chain" id="PRO_5042251835" description="TMEM205-like domain-containing protein" evidence="8">
    <location>
        <begin position="18"/>
        <end position="466"/>
    </location>
</feature>
<keyword evidence="4 7" id="KW-0472">Membrane</keyword>
<evidence type="ECO:0000313" key="11">
    <source>
        <dbReference type="Proteomes" id="UP001293593"/>
    </source>
</evidence>
<dbReference type="PANTHER" id="PTHR47652:SF3">
    <property type="entry name" value="MITOCHONDRIAL IMPORT INNER MEMBRANE TRANSLOCASE SUBUNIT TIM44"/>
    <property type="match status" value="1"/>
</dbReference>
<name>A0AAE1JNL1_9FABA</name>
<dbReference type="Proteomes" id="UP001293593">
    <property type="component" value="Unassembled WGS sequence"/>
</dbReference>
<keyword evidence="3 7" id="KW-1133">Transmembrane helix</keyword>
<feature type="domain" description="TMEM205-like" evidence="9">
    <location>
        <begin position="268"/>
        <end position="368"/>
    </location>
</feature>
<evidence type="ECO:0000256" key="7">
    <source>
        <dbReference type="SAM" id="Phobius"/>
    </source>
</evidence>
<dbReference type="PANTHER" id="PTHR47652">
    <property type="entry name" value="MITOCHONDRIAL IMPORT INNER MEMBRANE TRANSLOCASE SUBUNIT TIM44"/>
    <property type="match status" value="1"/>
</dbReference>
<reference evidence="10" key="1">
    <citation type="submission" date="2023-10" db="EMBL/GenBank/DDBJ databases">
        <title>Chromosome-level genome of the transformable northern wattle, Acacia crassicarpa.</title>
        <authorList>
            <person name="Massaro I."/>
            <person name="Sinha N.R."/>
            <person name="Poethig S."/>
            <person name="Leichty A.R."/>
        </authorList>
    </citation>
    <scope>NUCLEOTIDE SEQUENCE</scope>
    <source>
        <strain evidence="10">Acra3RX</strain>
        <tissue evidence="10">Leaf</tissue>
    </source>
</reference>
<dbReference type="AlphaFoldDB" id="A0AAE1JNL1"/>
<keyword evidence="8" id="KW-0732">Signal</keyword>
<feature type="coiled-coil region" evidence="5">
    <location>
        <begin position="147"/>
        <end position="185"/>
    </location>
</feature>
<feature type="transmembrane region" description="Helical" evidence="7">
    <location>
        <begin position="265"/>
        <end position="285"/>
    </location>
</feature>
<protein>
    <recommendedName>
        <fullName evidence="9">TMEM205-like domain-containing protein</fullName>
    </recommendedName>
</protein>
<evidence type="ECO:0000256" key="2">
    <source>
        <dbReference type="ARBA" id="ARBA00022692"/>
    </source>
</evidence>
<keyword evidence="11" id="KW-1185">Reference proteome</keyword>
<evidence type="ECO:0000256" key="4">
    <source>
        <dbReference type="ARBA" id="ARBA00023136"/>
    </source>
</evidence>
<evidence type="ECO:0000313" key="10">
    <source>
        <dbReference type="EMBL" id="KAK4256414.1"/>
    </source>
</evidence>
<evidence type="ECO:0000256" key="1">
    <source>
        <dbReference type="ARBA" id="ARBA00004370"/>
    </source>
</evidence>
<feature type="region of interest" description="Disordered" evidence="6">
    <location>
        <begin position="374"/>
        <end position="417"/>
    </location>
</feature>
<sequence>MINLVALSLLMASLAGAGVFSPTPQFRHQKDAEQTIVKEGHRVVVVEYDQDGHRNTKISITPDQPLHGSEKHVIDGSGGDHHSDGMFADTKERFKEAASVLPNIGHGLSSHQDLSQGGSFLHAPKELICDAYGKCKHKISDAMGRAKDSAKDAIDTKKDEAKEVRESLTEAANNVQAKAKDTLKEAKEVGETMADTVGSFKDTVSHRTHYVQEKTKDTIKEAKETGNTLRKDVSGNVSEAVKNVGSYIGSKTETIIDNVMSVANLMGFANAYGLCVWVTFVSSYVLCRAMPRQQFGVVQSKIYPVYFRTMGYSVGLALFGHVMRHRSTLFFSKAEMLQVHNLLASLLTLFLNSMYLEPRATKVMFERMKIEKEEGRGREDLASELGKGSPHSTPTGTNNPSTTADTTAAATTPTKEAEHDVVRSRIIRLNDKLKRLNSYSSLLNILNLMSLTWHLVYLAQCLHPNC</sequence>
<comment type="caution">
    <text evidence="10">The sequence shown here is derived from an EMBL/GenBank/DDBJ whole genome shotgun (WGS) entry which is preliminary data.</text>
</comment>
<evidence type="ECO:0000256" key="5">
    <source>
        <dbReference type="SAM" id="Coils"/>
    </source>
</evidence>
<feature type="transmembrane region" description="Helical" evidence="7">
    <location>
        <begin position="336"/>
        <end position="356"/>
    </location>
</feature>
<evidence type="ECO:0000256" key="3">
    <source>
        <dbReference type="ARBA" id="ARBA00022989"/>
    </source>
</evidence>
<dbReference type="InterPro" id="IPR025423">
    <property type="entry name" value="TMEM205-like"/>
</dbReference>
<evidence type="ECO:0000256" key="6">
    <source>
        <dbReference type="SAM" id="MobiDB-lite"/>
    </source>
</evidence>
<feature type="transmembrane region" description="Helical" evidence="7">
    <location>
        <begin position="305"/>
        <end position="324"/>
    </location>
</feature>
<organism evidence="10 11">
    <name type="scientific">Acacia crassicarpa</name>
    <name type="common">northern wattle</name>
    <dbReference type="NCBI Taxonomy" id="499986"/>
    <lineage>
        <taxon>Eukaryota</taxon>
        <taxon>Viridiplantae</taxon>
        <taxon>Streptophyta</taxon>
        <taxon>Embryophyta</taxon>
        <taxon>Tracheophyta</taxon>
        <taxon>Spermatophyta</taxon>
        <taxon>Magnoliopsida</taxon>
        <taxon>eudicotyledons</taxon>
        <taxon>Gunneridae</taxon>
        <taxon>Pentapetalae</taxon>
        <taxon>rosids</taxon>
        <taxon>fabids</taxon>
        <taxon>Fabales</taxon>
        <taxon>Fabaceae</taxon>
        <taxon>Caesalpinioideae</taxon>
        <taxon>mimosoid clade</taxon>
        <taxon>Acacieae</taxon>
        <taxon>Acacia</taxon>
    </lineage>
</organism>